<protein>
    <recommendedName>
        <fullName evidence="4">Putative hemin transport system permease protein HrtB</fullName>
    </recommendedName>
</protein>
<dbReference type="RefSeq" id="WP_089832656.1">
    <property type="nucleotide sequence ID" value="NZ_BJWI01000021.1"/>
</dbReference>
<evidence type="ECO:0000313" key="13">
    <source>
        <dbReference type="EMBL" id="GEM01970.1"/>
    </source>
</evidence>
<feature type="transmembrane region" description="Helical" evidence="11">
    <location>
        <begin position="285"/>
        <end position="310"/>
    </location>
</feature>
<name>A0A1I5R100_9BACI</name>
<feature type="transmembrane region" description="Helical" evidence="11">
    <location>
        <begin position="322"/>
        <end position="346"/>
    </location>
</feature>
<dbReference type="PANTHER" id="PTHR43738">
    <property type="entry name" value="ABC TRANSPORTER, MEMBRANE PROTEIN"/>
    <property type="match status" value="1"/>
</dbReference>
<reference evidence="13 16" key="2">
    <citation type="submission" date="2019-07" db="EMBL/GenBank/DDBJ databases">
        <title>Whole genome shotgun sequence of Halolactibacillus halophilus NBRC 100868.</title>
        <authorList>
            <person name="Hosoyama A."/>
            <person name="Uohara A."/>
            <person name="Ohji S."/>
            <person name="Ichikawa N."/>
        </authorList>
    </citation>
    <scope>NUCLEOTIDE SEQUENCE [LARGE SCALE GENOMIC DNA]</scope>
    <source>
        <strain evidence="13 16">NBRC 100868</strain>
    </source>
</reference>
<feature type="transmembrane region" description="Helical" evidence="11">
    <location>
        <begin position="245"/>
        <end position="265"/>
    </location>
</feature>
<proteinExistence type="inferred from homology"/>
<comment type="subcellular location">
    <subcellularLocation>
        <location evidence="1">Cell membrane</location>
        <topology evidence="1">Multi-pass membrane protein</topology>
    </subcellularLocation>
</comment>
<evidence type="ECO:0000256" key="8">
    <source>
        <dbReference type="ARBA" id="ARBA00022989"/>
    </source>
</evidence>
<dbReference type="InterPro" id="IPR003838">
    <property type="entry name" value="ABC3_permease_C"/>
</dbReference>
<dbReference type="Proteomes" id="UP000242243">
    <property type="component" value="Unassembled WGS sequence"/>
</dbReference>
<reference evidence="14 15" key="1">
    <citation type="submission" date="2016-10" db="EMBL/GenBank/DDBJ databases">
        <authorList>
            <person name="de Groot N.N."/>
        </authorList>
    </citation>
    <scope>NUCLEOTIDE SEQUENCE [LARGE SCALE GENOMIC DNA]</scope>
    <source>
        <strain evidence="14 15">DSM 17073</strain>
    </source>
</reference>
<keyword evidence="5" id="KW-0813">Transport</keyword>
<keyword evidence="16" id="KW-1185">Reference proteome</keyword>
<dbReference type="GO" id="GO:0005886">
    <property type="term" value="C:plasma membrane"/>
    <property type="evidence" value="ECO:0007669"/>
    <property type="project" value="UniProtKB-SubCell"/>
</dbReference>
<evidence type="ECO:0000256" key="11">
    <source>
        <dbReference type="SAM" id="Phobius"/>
    </source>
</evidence>
<evidence type="ECO:0000256" key="1">
    <source>
        <dbReference type="ARBA" id="ARBA00004651"/>
    </source>
</evidence>
<evidence type="ECO:0000313" key="16">
    <source>
        <dbReference type="Proteomes" id="UP000321547"/>
    </source>
</evidence>
<dbReference type="STRING" id="306540.SAMN05421839_12567"/>
<evidence type="ECO:0000313" key="14">
    <source>
        <dbReference type="EMBL" id="SFP51736.1"/>
    </source>
</evidence>
<evidence type="ECO:0000256" key="4">
    <source>
        <dbReference type="ARBA" id="ARBA00016962"/>
    </source>
</evidence>
<keyword evidence="8 11" id="KW-1133">Transmembrane helix</keyword>
<dbReference type="Proteomes" id="UP000321547">
    <property type="component" value="Unassembled WGS sequence"/>
</dbReference>
<evidence type="ECO:0000313" key="15">
    <source>
        <dbReference type="Proteomes" id="UP000242243"/>
    </source>
</evidence>
<dbReference type="EMBL" id="FOXC01000025">
    <property type="protein sequence ID" value="SFP51736.1"/>
    <property type="molecule type" value="Genomic_DNA"/>
</dbReference>
<sequence>MFHLAIKDMRFSKVKYGLIALILFLIASLVLIVSGLARGLSDDNISMLAESEATEFYVSTDSENQLDQSGFLIEDLVNDVPTEEGWQPLITHPVRFVHEGKADEKLAATMIPVDRDAKLYPGVTGGEDLTNDASLNIIVDQTMKADGVSLQDTLYDEATDLTFTVVGFTEGQTYRHTPVVYVSETVFYAEEISPNQVANTVVIFEGNDTLKASIDSILEEGEWVDKSAVIDAVPGHSSEQMSLNMMIFFLIVISVFVLAAFFYIITIQKLKQFGILKAIGAKNRFLIGSTLMQVVILSVFSLGISVLFTYSMTFILPEGMPFHFNLGTISMYSGLMFLVSILGALLSSRRIVKVDPQQAMGGAE</sequence>
<dbReference type="InterPro" id="IPR051125">
    <property type="entry name" value="ABC-4/HrtB_transporter"/>
</dbReference>
<evidence type="ECO:0000256" key="10">
    <source>
        <dbReference type="ARBA" id="ARBA00024973"/>
    </source>
</evidence>
<evidence type="ECO:0000256" key="6">
    <source>
        <dbReference type="ARBA" id="ARBA00022475"/>
    </source>
</evidence>
<dbReference type="AlphaFoldDB" id="A0A1I5R100"/>
<dbReference type="PANTHER" id="PTHR43738:SF1">
    <property type="entry name" value="HEMIN TRANSPORT SYSTEM PERMEASE PROTEIN HRTB-RELATED"/>
    <property type="match status" value="1"/>
</dbReference>
<evidence type="ECO:0000256" key="5">
    <source>
        <dbReference type="ARBA" id="ARBA00022448"/>
    </source>
</evidence>
<evidence type="ECO:0000259" key="12">
    <source>
        <dbReference type="Pfam" id="PF02687"/>
    </source>
</evidence>
<gene>
    <name evidence="13" type="ORF">HHA03_15020</name>
    <name evidence="14" type="ORF">SAMN05421839_12567</name>
</gene>
<dbReference type="OrthoDB" id="384327at2"/>
<comment type="similarity">
    <text evidence="2">Belongs to the ABC-4 integral membrane protein family. HrtB subfamily.</text>
</comment>
<keyword evidence="6" id="KW-1003">Cell membrane</keyword>
<feature type="domain" description="ABC3 transporter permease C-terminal" evidence="12">
    <location>
        <begin position="245"/>
        <end position="356"/>
    </location>
</feature>
<comment type="subunit">
    <text evidence="3">The complex is composed of two ATP-binding proteins (HrtA), two transmembrane proteins (HrtB) and a solute-binding protein.</text>
</comment>
<evidence type="ECO:0000256" key="3">
    <source>
        <dbReference type="ARBA" id="ARBA00011131"/>
    </source>
</evidence>
<dbReference type="Pfam" id="PF02687">
    <property type="entry name" value="FtsX"/>
    <property type="match status" value="1"/>
</dbReference>
<accession>A0A1I5R100</accession>
<keyword evidence="9 11" id="KW-0472">Membrane</keyword>
<dbReference type="EMBL" id="BJWI01000021">
    <property type="protein sequence ID" value="GEM01970.1"/>
    <property type="molecule type" value="Genomic_DNA"/>
</dbReference>
<keyword evidence="7 11" id="KW-0812">Transmembrane</keyword>
<evidence type="ECO:0000256" key="9">
    <source>
        <dbReference type="ARBA" id="ARBA00023136"/>
    </source>
</evidence>
<organism evidence="14 15">
    <name type="scientific">Halolactibacillus halophilus</name>
    <dbReference type="NCBI Taxonomy" id="306540"/>
    <lineage>
        <taxon>Bacteria</taxon>
        <taxon>Bacillati</taxon>
        <taxon>Bacillota</taxon>
        <taxon>Bacilli</taxon>
        <taxon>Bacillales</taxon>
        <taxon>Bacillaceae</taxon>
        <taxon>Halolactibacillus</taxon>
    </lineage>
</organism>
<comment type="function">
    <text evidence="10">Part of the ABC transporter complex hrt involved in hemin import. Responsible for the translocation of the substrate across the membrane.</text>
</comment>
<evidence type="ECO:0000256" key="7">
    <source>
        <dbReference type="ARBA" id="ARBA00022692"/>
    </source>
</evidence>
<evidence type="ECO:0000256" key="2">
    <source>
        <dbReference type="ARBA" id="ARBA00008697"/>
    </source>
</evidence>